<comment type="caution">
    <text evidence="3">The sequence shown here is derived from an EMBL/GenBank/DDBJ whole genome shotgun (WGS) entry which is preliminary data.</text>
</comment>
<keyword evidence="1" id="KW-0472">Membrane</keyword>
<proteinExistence type="predicted"/>
<keyword evidence="4" id="KW-1185">Reference proteome</keyword>
<keyword evidence="1" id="KW-0812">Transmembrane</keyword>
<keyword evidence="1" id="KW-1133">Transmembrane helix</keyword>
<feature type="transmembrane region" description="Helical" evidence="1">
    <location>
        <begin position="126"/>
        <end position="148"/>
    </location>
</feature>
<dbReference type="RefSeq" id="WP_137343944.1">
    <property type="nucleotide sequence ID" value="NZ_BSQH01000023.1"/>
</dbReference>
<sequence length="184" mass="19719">MMSISTKRCLLCLTLLLAAMQLNAAPPPIYPYKCFIKIRGSKTLEKGYLYSISDSIIFIAKTYKKLLAADSLPDVLYKFPISNQLIQICVRNRSAGSVGGFAGFGTGLVISLLATKNVSTDIEGAFVLGLVVVPLVCIGAAVAGALVANASSIAVYNHGYSSEKALVEVNSYSYVNWIAKKKKK</sequence>
<evidence type="ECO:0000313" key="3">
    <source>
        <dbReference type="EMBL" id="TKT86913.1"/>
    </source>
</evidence>
<gene>
    <name evidence="3" type="ORF">FDK13_31185</name>
</gene>
<feature type="signal peptide" evidence="2">
    <location>
        <begin position="1"/>
        <end position="24"/>
    </location>
</feature>
<feature type="transmembrane region" description="Helical" evidence="1">
    <location>
        <begin position="95"/>
        <end position="114"/>
    </location>
</feature>
<accession>A0A4V6BI48</accession>
<dbReference type="AlphaFoldDB" id="A0A4V6BI48"/>
<protein>
    <submittedName>
        <fullName evidence="3">Uncharacterized protein</fullName>
    </submittedName>
</protein>
<evidence type="ECO:0000256" key="1">
    <source>
        <dbReference type="SAM" id="Phobius"/>
    </source>
</evidence>
<name>A0A4V6BI48_9BACT</name>
<keyword evidence="2" id="KW-0732">Signal</keyword>
<reference evidence="3 4" key="1">
    <citation type="submission" date="2019-05" db="EMBL/GenBank/DDBJ databases">
        <title>Dyadobacter AR-3-8 sp. nov., isolated from arctic soil.</title>
        <authorList>
            <person name="Chaudhary D.K."/>
        </authorList>
    </citation>
    <scope>NUCLEOTIDE SEQUENCE [LARGE SCALE GENOMIC DNA]</scope>
    <source>
        <strain evidence="3 4">AR-3-8</strain>
    </source>
</reference>
<organism evidence="3 4">
    <name type="scientific">Dyadobacter frigoris</name>
    <dbReference type="NCBI Taxonomy" id="2576211"/>
    <lineage>
        <taxon>Bacteria</taxon>
        <taxon>Pseudomonadati</taxon>
        <taxon>Bacteroidota</taxon>
        <taxon>Cytophagia</taxon>
        <taxon>Cytophagales</taxon>
        <taxon>Spirosomataceae</taxon>
        <taxon>Dyadobacter</taxon>
    </lineage>
</organism>
<evidence type="ECO:0000256" key="2">
    <source>
        <dbReference type="SAM" id="SignalP"/>
    </source>
</evidence>
<dbReference type="Proteomes" id="UP000304900">
    <property type="component" value="Unassembled WGS sequence"/>
</dbReference>
<feature type="chain" id="PRO_5020436794" evidence="2">
    <location>
        <begin position="25"/>
        <end position="184"/>
    </location>
</feature>
<dbReference type="EMBL" id="SZVO01000022">
    <property type="protein sequence ID" value="TKT86913.1"/>
    <property type="molecule type" value="Genomic_DNA"/>
</dbReference>
<evidence type="ECO:0000313" key="4">
    <source>
        <dbReference type="Proteomes" id="UP000304900"/>
    </source>
</evidence>